<proteinExistence type="predicted"/>
<accession>A0ACC2GSQ3</accession>
<name>A0ACC2GSQ3_DALPE</name>
<evidence type="ECO:0000313" key="1">
    <source>
        <dbReference type="EMBL" id="KAJ8006612.1"/>
    </source>
</evidence>
<organism evidence="1 2">
    <name type="scientific">Dallia pectoralis</name>
    <name type="common">Alaska blackfish</name>
    <dbReference type="NCBI Taxonomy" id="75939"/>
    <lineage>
        <taxon>Eukaryota</taxon>
        <taxon>Metazoa</taxon>
        <taxon>Chordata</taxon>
        <taxon>Craniata</taxon>
        <taxon>Vertebrata</taxon>
        <taxon>Euteleostomi</taxon>
        <taxon>Actinopterygii</taxon>
        <taxon>Neopterygii</taxon>
        <taxon>Teleostei</taxon>
        <taxon>Protacanthopterygii</taxon>
        <taxon>Esociformes</taxon>
        <taxon>Umbridae</taxon>
        <taxon>Dallia</taxon>
    </lineage>
</organism>
<evidence type="ECO:0000313" key="2">
    <source>
        <dbReference type="Proteomes" id="UP001157502"/>
    </source>
</evidence>
<protein>
    <submittedName>
        <fullName evidence="1">Uncharacterized protein</fullName>
    </submittedName>
</protein>
<dbReference type="Proteomes" id="UP001157502">
    <property type="component" value="Chromosome 9"/>
</dbReference>
<gene>
    <name evidence="1" type="ORF">DPEC_G00109050</name>
</gene>
<sequence length="126" mass="13790">MIFTGPQPYPSLHNSLAASKSVAERYSLDGRFIKEVQPFTGGETRETKGGQPGGLKPKEERLKPADQVSSKLWVPPTGTVNVERQEVPPISKLVQEEQVVSSTSLLTKAEAPRQSPWPENLKARPG</sequence>
<dbReference type="EMBL" id="CM055736">
    <property type="protein sequence ID" value="KAJ8006612.1"/>
    <property type="molecule type" value="Genomic_DNA"/>
</dbReference>
<keyword evidence="2" id="KW-1185">Reference proteome</keyword>
<reference evidence="1" key="1">
    <citation type="submission" date="2021-05" db="EMBL/GenBank/DDBJ databases">
        <authorList>
            <person name="Pan Q."/>
            <person name="Jouanno E."/>
            <person name="Zahm M."/>
            <person name="Klopp C."/>
            <person name="Cabau C."/>
            <person name="Louis A."/>
            <person name="Berthelot C."/>
            <person name="Parey E."/>
            <person name="Roest Crollius H."/>
            <person name="Montfort J."/>
            <person name="Robinson-Rechavi M."/>
            <person name="Bouchez O."/>
            <person name="Lampietro C."/>
            <person name="Lopez Roques C."/>
            <person name="Donnadieu C."/>
            <person name="Postlethwait J."/>
            <person name="Bobe J."/>
            <person name="Dillon D."/>
            <person name="Chandos A."/>
            <person name="von Hippel F."/>
            <person name="Guiguen Y."/>
        </authorList>
    </citation>
    <scope>NUCLEOTIDE SEQUENCE</scope>
    <source>
        <strain evidence="1">YG-Jan2019</strain>
    </source>
</reference>
<comment type="caution">
    <text evidence="1">The sequence shown here is derived from an EMBL/GenBank/DDBJ whole genome shotgun (WGS) entry which is preliminary data.</text>
</comment>